<evidence type="ECO:0000313" key="1">
    <source>
        <dbReference type="EMBL" id="MBS7526275.1"/>
    </source>
</evidence>
<dbReference type="InterPro" id="IPR023860">
    <property type="entry name" value="FeFe-hyd_TM1266"/>
</dbReference>
<accession>A0ABS5PM56</accession>
<dbReference type="EMBL" id="JAHBCL010000009">
    <property type="protein sequence ID" value="MBS7526275.1"/>
    <property type="molecule type" value="Genomic_DNA"/>
</dbReference>
<dbReference type="InterPro" id="IPR045865">
    <property type="entry name" value="ACT-like_dom_sf"/>
</dbReference>
<dbReference type="Gene3D" id="3.30.70.1150">
    <property type="entry name" value="ACT-like. Chain A, domain 2"/>
    <property type="match status" value="1"/>
</dbReference>
<dbReference type="Proteomes" id="UP000746471">
    <property type="component" value="Unassembled WGS sequence"/>
</dbReference>
<dbReference type="NCBIfam" id="TIGR03959">
    <property type="entry name" value="hyd_TM1266"/>
    <property type="match status" value="1"/>
</dbReference>
<gene>
    <name evidence="1" type="ORF">KHM83_06270</name>
</gene>
<proteinExistence type="predicted"/>
<dbReference type="SUPFAM" id="SSF55021">
    <property type="entry name" value="ACT-like"/>
    <property type="match status" value="1"/>
</dbReference>
<reference evidence="1 2" key="1">
    <citation type="submission" date="2021-05" db="EMBL/GenBank/DDBJ databases">
        <title>Fusibacter ferrireducens sp. nov., an anaerobic, sulfur- and Fe-reducing bacterium isolated from the mangrove sediment.</title>
        <authorList>
            <person name="Qiu D."/>
        </authorList>
    </citation>
    <scope>NUCLEOTIDE SEQUENCE [LARGE SCALE GENOMIC DNA]</scope>
    <source>
        <strain evidence="1 2">DSM 12116</strain>
    </source>
</reference>
<dbReference type="InterPro" id="IPR027271">
    <property type="entry name" value="Acetolactate_synth/TF_NikR_C"/>
</dbReference>
<sequence length="87" mass="9281">MTHRIGIISIIIENASQIDRVNHLLTEHASIIAGRMGLPNPNGRKINVIAIIVDGTNDDIGNLSGKLGRLEGVNVKSAVSKQSYPAL</sequence>
<comment type="caution">
    <text evidence="1">The sequence shown here is derived from an EMBL/GenBank/DDBJ whole genome shotgun (WGS) entry which is preliminary data.</text>
</comment>
<dbReference type="RefSeq" id="WP_213236080.1">
    <property type="nucleotide sequence ID" value="NZ_JAHBCL010000009.1"/>
</dbReference>
<organism evidence="1 2">
    <name type="scientific">Fusibacter paucivorans</name>
    <dbReference type="NCBI Taxonomy" id="76009"/>
    <lineage>
        <taxon>Bacteria</taxon>
        <taxon>Bacillati</taxon>
        <taxon>Bacillota</taxon>
        <taxon>Clostridia</taxon>
        <taxon>Eubacteriales</taxon>
        <taxon>Eubacteriales Family XII. Incertae Sedis</taxon>
        <taxon>Fusibacter</taxon>
    </lineage>
</organism>
<name>A0ABS5PM56_9FIRM</name>
<dbReference type="Pfam" id="PF21699">
    <property type="entry name" value="TM1266-like"/>
    <property type="match status" value="1"/>
</dbReference>
<evidence type="ECO:0000313" key="2">
    <source>
        <dbReference type="Proteomes" id="UP000746471"/>
    </source>
</evidence>
<protein>
    <submittedName>
        <fullName evidence="1">CopG family transcriptional regulator</fullName>
    </submittedName>
</protein>
<keyword evidence="2" id="KW-1185">Reference proteome</keyword>